<keyword evidence="3" id="KW-0677">Repeat</keyword>
<feature type="repeat" description="WD" evidence="5">
    <location>
        <begin position="52"/>
        <end position="93"/>
    </location>
</feature>
<keyword evidence="2 5" id="KW-0853">WD repeat</keyword>
<organism evidence="7 8">
    <name type="scientific">Saccharomyces cerevisiae (strain AWRI1631)</name>
    <name type="common">Baker's yeast</name>
    <dbReference type="NCBI Taxonomy" id="545124"/>
    <lineage>
        <taxon>Eukaryota</taxon>
        <taxon>Fungi</taxon>
        <taxon>Dikarya</taxon>
        <taxon>Ascomycota</taxon>
        <taxon>Saccharomycotina</taxon>
        <taxon>Saccharomycetes</taxon>
        <taxon>Saccharomycetales</taxon>
        <taxon>Saccharomycetaceae</taxon>
        <taxon>Saccharomyces</taxon>
    </lineage>
</organism>
<evidence type="ECO:0000259" key="6">
    <source>
        <dbReference type="Pfam" id="PF08625"/>
    </source>
</evidence>
<evidence type="ECO:0000256" key="2">
    <source>
        <dbReference type="ARBA" id="ARBA00022574"/>
    </source>
</evidence>
<accession>B5VNE1</accession>
<evidence type="ECO:0000256" key="5">
    <source>
        <dbReference type="PROSITE-ProRule" id="PRU00221"/>
    </source>
</evidence>
<dbReference type="FunFam" id="2.130.10.10:FF:001155">
    <property type="entry name" value="UTP13p Nucleolar protein"/>
    <property type="match status" value="1"/>
</dbReference>
<dbReference type="Pfam" id="PF00400">
    <property type="entry name" value="WD40"/>
    <property type="match status" value="3"/>
</dbReference>
<dbReference type="GO" id="GO:0032040">
    <property type="term" value="C:small-subunit processome"/>
    <property type="evidence" value="ECO:0007669"/>
    <property type="project" value="InterPro"/>
</dbReference>
<dbReference type="Gene3D" id="2.130.10.10">
    <property type="entry name" value="YVTN repeat-like/Quinoprotein amine dehydrogenase"/>
    <property type="match status" value="1"/>
</dbReference>
<reference evidence="7 8" key="1">
    <citation type="journal article" date="2008" name="FEMS Yeast Res.">
        <title>Comparative genome analysis of a Saccharomyces cerevisiae wine strain.</title>
        <authorList>
            <person name="Borneman A.R."/>
            <person name="Forgan A.H."/>
            <person name="Pretorius I.S."/>
            <person name="Chambers P.J."/>
        </authorList>
    </citation>
    <scope>NUCLEOTIDE SEQUENCE [LARGE SCALE GENOMIC DNA]</scope>
    <source>
        <strain evidence="7 8">AWRI1631</strain>
    </source>
</reference>
<dbReference type="InterPro" id="IPR015943">
    <property type="entry name" value="WD40/YVTN_repeat-like_dom_sf"/>
</dbReference>
<keyword evidence="4" id="KW-0539">Nucleus</keyword>
<protein>
    <submittedName>
        <fullName evidence="7">YLR222Cp-like protein</fullName>
    </submittedName>
</protein>
<dbReference type="GO" id="GO:0000472">
    <property type="term" value="P:endonucleolytic cleavage to generate mature 5'-end of SSU-rRNA from (SSU-rRNA, 5.8S rRNA, LSU-rRNA)"/>
    <property type="evidence" value="ECO:0007669"/>
    <property type="project" value="TreeGrafter"/>
</dbReference>
<dbReference type="PROSITE" id="PS50082">
    <property type="entry name" value="WD_REPEATS_2"/>
    <property type="match status" value="3"/>
</dbReference>
<dbReference type="PANTHER" id="PTHR19854">
    <property type="entry name" value="TRANSDUCIN BETA-LIKE 3"/>
    <property type="match status" value="1"/>
</dbReference>
<dbReference type="GO" id="GO:0000480">
    <property type="term" value="P:endonucleolytic cleavage in 5'-ETS of tricistronic rRNA transcript (SSU-rRNA, 5.8S rRNA, LSU-rRNA)"/>
    <property type="evidence" value="ECO:0007669"/>
    <property type="project" value="TreeGrafter"/>
</dbReference>
<dbReference type="SMART" id="SM00320">
    <property type="entry name" value="WD40"/>
    <property type="match status" value="3"/>
</dbReference>
<dbReference type="InterPro" id="IPR036322">
    <property type="entry name" value="WD40_repeat_dom_sf"/>
</dbReference>
<dbReference type="Pfam" id="PF08625">
    <property type="entry name" value="Utp13"/>
    <property type="match status" value="1"/>
</dbReference>
<dbReference type="AlphaFoldDB" id="B5VNE1"/>
<dbReference type="GO" id="GO:0034511">
    <property type="term" value="F:U3 snoRNA binding"/>
    <property type="evidence" value="ECO:0007669"/>
    <property type="project" value="TreeGrafter"/>
</dbReference>
<evidence type="ECO:0000256" key="4">
    <source>
        <dbReference type="ARBA" id="ARBA00023242"/>
    </source>
</evidence>
<comment type="subcellular location">
    <subcellularLocation>
        <location evidence="1">Nucleus</location>
        <location evidence="1">Nucleolus</location>
    </subcellularLocation>
</comment>
<dbReference type="PROSITE" id="PS50294">
    <property type="entry name" value="WD_REPEATS_REGION"/>
    <property type="match status" value="3"/>
</dbReference>
<dbReference type="GO" id="GO:0030686">
    <property type="term" value="C:90S preribosome"/>
    <property type="evidence" value="ECO:0007669"/>
    <property type="project" value="TreeGrafter"/>
</dbReference>
<comment type="caution">
    <text evidence="7">The sequence shown here is derived from an EMBL/GenBank/DDBJ whole genome shotgun (WGS) entry which is preliminary data.</text>
</comment>
<evidence type="ECO:0000313" key="7">
    <source>
        <dbReference type="EMBL" id="EDZ70555.1"/>
    </source>
</evidence>
<dbReference type="InterPro" id="IPR001680">
    <property type="entry name" value="WD40_rpt"/>
</dbReference>
<feature type="non-terminal residue" evidence="7">
    <location>
        <position position="1"/>
    </location>
</feature>
<feature type="repeat" description="WD" evidence="5">
    <location>
        <begin position="94"/>
        <end position="126"/>
    </location>
</feature>
<feature type="repeat" description="WD" evidence="5">
    <location>
        <begin position="10"/>
        <end position="51"/>
    </location>
</feature>
<evidence type="ECO:0000313" key="8">
    <source>
        <dbReference type="Proteomes" id="UP000008988"/>
    </source>
</evidence>
<dbReference type="SUPFAM" id="SSF50978">
    <property type="entry name" value="WD40 repeat-like"/>
    <property type="match status" value="1"/>
</dbReference>
<feature type="domain" description="U3 small nucleolar RNA-associated protein 13 C-terminal" evidence="6">
    <location>
        <begin position="147"/>
        <end position="294"/>
    </location>
</feature>
<evidence type="ECO:0000256" key="1">
    <source>
        <dbReference type="ARBA" id="ARBA00004604"/>
    </source>
</evidence>
<dbReference type="PANTHER" id="PTHR19854:SF15">
    <property type="entry name" value="TRANSDUCIN BETA-LIKE PROTEIN 3"/>
    <property type="match status" value="1"/>
</dbReference>
<evidence type="ECO:0000256" key="3">
    <source>
        <dbReference type="ARBA" id="ARBA00022737"/>
    </source>
</evidence>
<dbReference type="EMBL" id="ABSV01001646">
    <property type="protein sequence ID" value="EDZ70555.1"/>
    <property type="molecule type" value="Genomic_DNA"/>
</dbReference>
<gene>
    <name evidence="7" type="ORF">AWRI1631_122630</name>
</gene>
<dbReference type="Proteomes" id="UP000008988">
    <property type="component" value="Unassembled WGS sequence"/>
</dbReference>
<sequence length="298" mass="34198">LENGELEATLANHKRGLWDVSFCQYDKLLATSSGDKTVKIWSLDTFSVMKTLEGHTNAVQRCSFINKQKQLISCGADGLIKIWDCSSGECLKTLDGHNNRLWALSTMNDGDMIVSADADGVFQFWKDCTEQEIEEEQEKAKLQVEQEQSLQNYMSKGDWTNAFLLAMTLDHPMRLFNVLKRALGESRSRQDTEEGKIEVIFNEELDQAISILNDEQLILLMKRCRDWNTNAKTHTIAQRTIRCILMHHNIAKLSEIPGMVKIVDAIIPYTQRHFTRVDNLVEQSYILDYALVEMDKLF</sequence>
<proteinExistence type="predicted"/>
<dbReference type="InterPro" id="IPR013934">
    <property type="entry name" value="Utp13_C"/>
</dbReference>
<name>B5VNE1_YEAS6</name>